<evidence type="ECO:0000313" key="8">
    <source>
        <dbReference type="Ensembl" id="ENSCPVP00000014889.2"/>
    </source>
</evidence>
<evidence type="ECO:0000256" key="5">
    <source>
        <dbReference type="ARBA" id="ARBA00076245"/>
    </source>
</evidence>
<feature type="compositionally biased region" description="Basic and acidic residues" evidence="7">
    <location>
        <begin position="99"/>
        <end position="110"/>
    </location>
</feature>
<dbReference type="InterPro" id="IPR035566">
    <property type="entry name" value="Ribosomal_protein_bL20_C"/>
</dbReference>
<dbReference type="FunFam" id="1.10.1900.20:FF:000001">
    <property type="entry name" value="50S ribosomal protein L20"/>
    <property type="match status" value="1"/>
</dbReference>
<dbReference type="GO" id="GO:0005840">
    <property type="term" value="C:ribosome"/>
    <property type="evidence" value="ECO:0007669"/>
    <property type="project" value="UniProtKB-KW"/>
</dbReference>
<evidence type="ECO:0000256" key="1">
    <source>
        <dbReference type="ARBA" id="ARBA00007698"/>
    </source>
</evidence>
<evidence type="ECO:0000256" key="7">
    <source>
        <dbReference type="SAM" id="MobiDB-lite"/>
    </source>
</evidence>
<feature type="compositionally biased region" description="Basic and acidic residues" evidence="7">
    <location>
        <begin position="1"/>
        <end position="17"/>
    </location>
</feature>
<sequence>RKVREGSEEGLEEKPQEEPEEEPGEGLGRLGGRNGGRIRGRTGERTGKRTGKAGGLDQRKNRGKVQRKLREGSGAGSEEEPREGPKEAPGRLGAGSEEEPGRLGEQDQRNLRHTRGQAQRNRGQARGAGSEEEPGRLEGRLGEGRAGRCRPGRKEGRKEGRQRRAAAMVVLSAARWLRSRLSDRFWRVQEVLKYARHFRGRKNRCYKLAVRSVRRAFVKSTKARREKKRFLRALWITRIEAASLEHGLKYPAFISNLAKSQVELNRKVLADLAIYEPKTFKSLAALAQRRRQEGFLAALGDGKEPEGIFSRIVRHHY</sequence>
<dbReference type="Proteomes" id="UP000694382">
    <property type="component" value="Chromosome 21"/>
</dbReference>
<feature type="compositionally biased region" description="Low complexity" evidence="7">
    <location>
        <begin position="116"/>
        <end position="128"/>
    </location>
</feature>
<organism evidence="8 9">
    <name type="scientific">Geospiza parvula</name>
    <name type="common">Small tree-finch</name>
    <name type="synonym">Camarhynchus parvulus</name>
    <dbReference type="NCBI Taxonomy" id="87175"/>
    <lineage>
        <taxon>Eukaryota</taxon>
        <taxon>Metazoa</taxon>
        <taxon>Chordata</taxon>
        <taxon>Craniata</taxon>
        <taxon>Vertebrata</taxon>
        <taxon>Euteleostomi</taxon>
        <taxon>Archelosauria</taxon>
        <taxon>Archosauria</taxon>
        <taxon>Dinosauria</taxon>
        <taxon>Saurischia</taxon>
        <taxon>Theropoda</taxon>
        <taxon>Coelurosauria</taxon>
        <taxon>Aves</taxon>
        <taxon>Neognathae</taxon>
        <taxon>Neoaves</taxon>
        <taxon>Telluraves</taxon>
        <taxon>Australaves</taxon>
        <taxon>Passeriformes</taxon>
        <taxon>Thraupidae</taxon>
        <taxon>Camarhynchus</taxon>
    </lineage>
</organism>
<dbReference type="HAMAP" id="MF_00382">
    <property type="entry name" value="Ribosomal_bL20"/>
    <property type="match status" value="1"/>
</dbReference>
<evidence type="ECO:0000256" key="3">
    <source>
        <dbReference type="ARBA" id="ARBA00023274"/>
    </source>
</evidence>
<reference evidence="8" key="1">
    <citation type="submission" date="2020-02" db="EMBL/GenBank/DDBJ databases">
        <authorList>
            <person name="Enbody D E."/>
            <person name="Pettersson E M."/>
        </authorList>
    </citation>
    <scope>NUCLEOTIDE SEQUENCE [LARGE SCALE GENOMIC DNA]</scope>
</reference>
<name>A0A8C3N7U2_GEOPR</name>
<proteinExistence type="inferred from homology"/>
<dbReference type="GO" id="GO:1990904">
    <property type="term" value="C:ribonucleoprotein complex"/>
    <property type="evidence" value="ECO:0007669"/>
    <property type="project" value="UniProtKB-KW"/>
</dbReference>
<dbReference type="NCBIfam" id="TIGR01032">
    <property type="entry name" value="rplT_bact"/>
    <property type="match status" value="1"/>
</dbReference>
<dbReference type="GO" id="GO:0003735">
    <property type="term" value="F:structural constituent of ribosome"/>
    <property type="evidence" value="ECO:0007669"/>
    <property type="project" value="InterPro"/>
</dbReference>
<accession>A0A8U8C5R2</accession>
<dbReference type="PRINTS" id="PR00062">
    <property type="entry name" value="RIBOSOMALL20"/>
</dbReference>
<keyword evidence="2 6" id="KW-0689">Ribosomal protein</keyword>
<dbReference type="CDD" id="cd07026">
    <property type="entry name" value="Ribosomal_L20"/>
    <property type="match status" value="1"/>
</dbReference>
<evidence type="ECO:0000313" key="9">
    <source>
        <dbReference type="Proteomes" id="UP000694382"/>
    </source>
</evidence>
<feature type="region of interest" description="Disordered" evidence="7">
    <location>
        <begin position="1"/>
        <end position="163"/>
    </location>
</feature>
<dbReference type="Ensembl" id="ENSCPVT00000015552.2">
    <property type="protein sequence ID" value="ENSCPVP00000014889.2"/>
    <property type="gene ID" value="ENSCPVG00000010894.2"/>
</dbReference>
<dbReference type="SUPFAM" id="SSF74731">
    <property type="entry name" value="Ribosomal protein L20"/>
    <property type="match status" value="1"/>
</dbReference>
<evidence type="ECO:0000256" key="6">
    <source>
        <dbReference type="RuleBase" id="RU000561"/>
    </source>
</evidence>
<dbReference type="Gene3D" id="6.10.160.10">
    <property type="match status" value="1"/>
</dbReference>
<dbReference type="GO" id="GO:0019843">
    <property type="term" value="F:rRNA binding"/>
    <property type="evidence" value="ECO:0007669"/>
    <property type="project" value="InterPro"/>
</dbReference>
<dbReference type="Gene3D" id="1.10.1900.20">
    <property type="entry name" value="Ribosomal protein L20"/>
    <property type="match status" value="1"/>
</dbReference>
<dbReference type="PANTHER" id="PTHR10986">
    <property type="entry name" value="39S RIBOSOMAL PROTEIN L20"/>
    <property type="match status" value="1"/>
</dbReference>
<dbReference type="InterPro" id="IPR005813">
    <property type="entry name" value="Ribosomal_bL20"/>
</dbReference>
<reference evidence="8" key="2">
    <citation type="submission" date="2025-08" db="UniProtKB">
        <authorList>
            <consortium name="Ensembl"/>
        </authorList>
    </citation>
    <scope>IDENTIFICATION</scope>
</reference>
<reference evidence="8" key="3">
    <citation type="submission" date="2025-09" db="UniProtKB">
        <authorList>
            <consortium name="Ensembl"/>
        </authorList>
    </citation>
    <scope>IDENTIFICATION</scope>
</reference>
<evidence type="ECO:0000256" key="2">
    <source>
        <dbReference type="ARBA" id="ARBA00022980"/>
    </source>
</evidence>
<protein>
    <recommendedName>
        <fullName evidence="4">Large ribosomal subunit protein bL20m</fullName>
    </recommendedName>
    <alternativeName>
        <fullName evidence="5">39S ribosomal protein L20, mitochondrial</fullName>
    </alternativeName>
</protein>
<dbReference type="AlphaFoldDB" id="A0A8C3N7U2"/>
<dbReference type="GO" id="GO:0006412">
    <property type="term" value="P:translation"/>
    <property type="evidence" value="ECO:0007669"/>
    <property type="project" value="InterPro"/>
</dbReference>
<comment type="similarity">
    <text evidence="1 6">Belongs to the bacterial ribosomal protein bL20 family.</text>
</comment>
<evidence type="ECO:0000256" key="4">
    <source>
        <dbReference type="ARBA" id="ARBA00072767"/>
    </source>
</evidence>
<feature type="compositionally biased region" description="Gly residues" evidence="7">
    <location>
        <begin position="25"/>
        <end position="37"/>
    </location>
</feature>
<feature type="compositionally biased region" description="Basic and acidic residues" evidence="7">
    <location>
        <begin position="133"/>
        <end position="159"/>
    </location>
</feature>
<keyword evidence="9" id="KW-1185">Reference proteome</keyword>
<dbReference type="Pfam" id="PF00453">
    <property type="entry name" value="Ribosomal_L20"/>
    <property type="match status" value="1"/>
</dbReference>
<accession>A0A8C3N7U2</accession>
<keyword evidence="3 6" id="KW-0687">Ribonucleoprotein</keyword>